<dbReference type="GO" id="GO:0005737">
    <property type="term" value="C:cytoplasm"/>
    <property type="evidence" value="ECO:0007669"/>
    <property type="project" value="UniProtKB-SubCell"/>
</dbReference>
<evidence type="ECO:0000256" key="17">
    <source>
        <dbReference type="ARBA" id="ARBA00025148"/>
    </source>
</evidence>
<evidence type="ECO:0000256" key="1">
    <source>
        <dbReference type="ARBA" id="ARBA00001663"/>
    </source>
</evidence>
<keyword evidence="19" id="KW-1185">Reference proteome</keyword>
<keyword evidence="13" id="KW-0694">RNA-binding</keyword>
<dbReference type="GO" id="GO:0004535">
    <property type="term" value="F:poly(A)-specific ribonuclease activity"/>
    <property type="evidence" value="ECO:0007669"/>
    <property type="project" value="UniProtKB-EC"/>
</dbReference>
<evidence type="ECO:0000313" key="18">
    <source>
        <dbReference type="EMBL" id="PON63319.1"/>
    </source>
</evidence>
<evidence type="ECO:0000256" key="10">
    <source>
        <dbReference type="ARBA" id="ARBA00022723"/>
    </source>
</evidence>
<dbReference type="SUPFAM" id="SSF53098">
    <property type="entry name" value="Ribonuclease H-like"/>
    <property type="match status" value="1"/>
</dbReference>
<keyword evidence="11" id="KW-0378">Hydrolase</keyword>
<comment type="function">
    <text evidence="17">Ubiquitous transcription factor required for a diverse set of processes. It is a component of the CCR4 complex involved in the control of gene expression.</text>
</comment>
<keyword evidence="9" id="KW-0540">Nuclease</keyword>
<comment type="subunit">
    <text evidence="6">Component of the CCR4-NOT complex, at least composed of CRR4 and CAF1 proteins.</text>
</comment>
<evidence type="ECO:0000313" key="19">
    <source>
        <dbReference type="Proteomes" id="UP000237105"/>
    </source>
</evidence>
<evidence type="ECO:0000256" key="8">
    <source>
        <dbReference type="ARBA" id="ARBA00022490"/>
    </source>
</evidence>
<dbReference type="EMBL" id="JXTB01000105">
    <property type="protein sequence ID" value="PON63319.1"/>
    <property type="molecule type" value="Genomic_DNA"/>
</dbReference>
<evidence type="ECO:0000256" key="11">
    <source>
        <dbReference type="ARBA" id="ARBA00022801"/>
    </source>
</evidence>
<dbReference type="InterPro" id="IPR012337">
    <property type="entry name" value="RNaseH-like_sf"/>
</dbReference>
<dbReference type="InterPro" id="IPR036397">
    <property type="entry name" value="RNaseH_sf"/>
</dbReference>
<evidence type="ECO:0000256" key="14">
    <source>
        <dbReference type="ARBA" id="ARBA00023015"/>
    </source>
</evidence>
<dbReference type="GO" id="GO:0030014">
    <property type="term" value="C:CCR4-NOT complex"/>
    <property type="evidence" value="ECO:0007669"/>
    <property type="project" value="InterPro"/>
</dbReference>
<dbReference type="AlphaFoldDB" id="A0A2P5CQI9"/>
<evidence type="ECO:0000256" key="2">
    <source>
        <dbReference type="ARBA" id="ARBA00001968"/>
    </source>
</evidence>
<dbReference type="PANTHER" id="PTHR10797">
    <property type="entry name" value="CCR4-NOT TRANSCRIPTION COMPLEX SUBUNIT"/>
    <property type="match status" value="1"/>
</dbReference>
<dbReference type="STRING" id="3476.A0A2P5CQI9"/>
<name>A0A2P5CQI9_PARAD</name>
<dbReference type="GO" id="GO:0046872">
    <property type="term" value="F:metal ion binding"/>
    <property type="evidence" value="ECO:0007669"/>
    <property type="project" value="UniProtKB-KW"/>
</dbReference>
<gene>
    <name evidence="18" type="ORF">PanWU01x14_132290</name>
</gene>
<protein>
    <recommendedName>
        <fullName evidence="7">poly(A)-specific ribonuclease</fullName>
        <ecNumber evidence="7">3.1.13.4</ecNumber>
    </recommendedName>
</protein>
<keyword evidence="10" id="KW-0479">Metal-binding</keyword>
<dbReference type="InterPro" id="IPR006941">
    <property type="entry name" value="RNase_CAF1"/>
</dbReference>
<dbReference type="GO" id="GO:0005634">
    <property type="term" value="C:nucleus"/>
    <property type="evidence" value="ECO:0007669"/>
    <property type="project" value="UniProtKB-SubCell"/>
</dbReference>
<evidence type="ECO:0000256" key="4">
    <source>
        <dbReference type="ARBA" id="ARBA00004496"/>
    </source>
</evidence>
<evidence type="ECO:0000256" key="12">
    <source>
        <dbReference type="ARBA" id="ARBA00022839"/>
    </source>
</evidence>
<accession>A0A2P5CQI9</accession>
<dbReference type="Proteomes" id="UP000237105">
    <property type="component" value="Unassembled WGS sequence"/>
</dbReference>
<proteinExistence type="inferred from homology"/>
<organism evidence="18 19">
    <name type="scientific">Parasponia andersonii</name>
    <name type="common">Sponia andersonii</name>
    <dbReference type="NCBI Taxonomy" id="3476"/>
    <lineage>
        <taxon>Eukaryota</taxon>
        <taxon>Viridiplantae</taxon>
        <taxon>Streptophyta</taxon>
        <taxon>Embryophyta</taxon>
        <taxon>Tracheophyta</taxon>
        <taxon>Spermatophyta</taxon>
        <taxon>Magnoliopsida</taxon>
        <taxon>eudicotyledons</taxon>
        <taxon>Gunneridae</taxon>
        <taxon>Pentapetalae</taxon>
        <taxon>rosids</taxon>
        <taxon>fabids</taxon>
        <taxon>Rosales</taxon>
        <taxon>Cannabaceae</taxon>
        <taxon>Parasponia</taxon>
    </lineage>
</organism>
<keyword evidence="14" id="KW-0805">Transcription regulation</keyword>
<dbReference type="Pfam" id="PF04857">
    <property type="entry name" value="CAF1"/>
    <property type="match status" value="1"/>
</dbReference>
<evidence type="ECO:0000256" key="6">
    <source>
        <dbReference type="ARBA" id="ARBA00011757"/>
    </source>
</evidence>
<keyword evidence="8" id="KW-0963">Cytoplasm</keyword>
<comment type="subcellular location">
    <subcellularLocation>
        <location evidence="4">Cytoplasm</location>
    </subcellularLocation>
    <subcellularLocation>
        <location evidence="3">Nucleus</location>
    </subcellularLocation>
</comment>
<keyword evidence="12" id="KW-0269">Exonuclease</keyword>
<comment type="similarity">
    <text evidence="5">Belongs to the CAF1 family.</text>
</comment>
<keyword evidence="16" id="KW-0539">Nucleus</keyword>
<evidence type="ECO:0000256" key="7">
    <source>
        <dbReference type="ARBA" id="ARBA00012161"/>
    </source>
</evidence>
<evidence type="ECO:0000256" key="5">
    <source>
        <dbReference type="ARBA" id="ARBA00008372"/>
    </source>
</evidence>
<dbReference type="InterPro" id="IPR039637">
    <property type="entry name" value="CNOT7/CNOT8/Pop2"/>
</dbReference>
<dbReference type="EC" id="3.1.13.4" evidence="7"/>
<dbReference type="GO" id="GO:0003723">
    <property type="term" value="F:RNA binding"/>
    <property type="evidence" value="ECO:0007669"/>
    <property type="project" value="UniProtKB-KW"/>
</dbReference>
<evidence type="ECO:0000256" key="9">
    <source>
        <dbReference type="ARBA" id="ARBA00022722"/>
    </source>
</evidence>
<reference evidence="19" key="1">
    <citation type="submission" date="2016-06" db="EMBL/GenBank/DDBJ databases">
        <title>Parallel loss of symbiosis genes in relatives of nitrogen-fixing non-legume Parasponia.</title>
        <authorList>
            <person name="Van Velzen R."/>
            <person name="Holmer R."/>
            <person name="Bu F."/>
            <person name="Rutten L."/>
            <person name="Van Zeijl A."/>
            <person name="Liu W."/>
            <person name="Santuari L."/>
            <person name="Cao Q."/>
            <person name="Sharma T."/>
            <person name="Shen D."/>
            <person name="Roswanjaya Y."/>
            <person name="Wardhani T."/>
            <person name="Kalhor M.S."/>
            <person name="Jansen J."/>
            <person name="Van den Hoogen J."/>
            <person name="Gungor B."/>
            <person name="Hartog M."/>
            <person name="Hontelez J."/>
            <person name="Verver J."/>
            <person name="Yang W.-C."/>
            <person name="Schijlen E."/>
            <person name="Repin R."/>
            <person name="Schilthuizen M."/>
            <person name="Schranz E."/>
            <person name="Heidstra R."/>
            <person name="Miyata K."/>
            <person name="Fedorova E."/>
            <person name="Kohlen W."/>
            <person name="Bisseling T."/>
            <person name="Smit S."/>
            <person name="Geurts R."/>
        </authorList>
    </citation>
    <scope>NUCLEOTIDE SEQUENCE [LARGE SCALE GENOMIC DNA]</scope>
    <source>
        <strain evidence="19">cv. WU1-14</strain>
    </source>
</reference>
<comment type="caution">
    <text evidence="18">The sequence shown here is derived from an EMBL/GenBank/DDBJ whole genome shotgun (WGS) entry which is preliminary data.</text>
</comment>
<comment type="catalytic activity">
    <reaction evidence="1">
        <text>Exonucleolytic cleavage of poly(A) to 5'-AMP.</text>
        <dbReference type="EC" id="3.1.13.4"/>
    </reaction>
</comment>
<evidence type="ECO:0000256" key="15">
    <source>
        <dbReference type="ARBA" id="ARBA00023163"/>
    </source>
</evidence>
<keyword evidence="15" id="KW-0804">Transcription</keyword>
<dbReference type="OrthoDB" id="1164111at2759"/>
<evidence type="ECO:0000256" key="13">
    <source>
        <dbReference type="ARBA" id="ARBA00022884"/>
    </source>
</evidence>
<evidence type="ECO:0000256" key="3">
    <source>
        <dbReference type="ARBA" id="ARBA00004123"/>
    </source>
</evidence>
<comment type="cofactor">
    <cofactor evidence="2">
        <name>a divalent metal cation</name>
        <dbReference type="ChEBI" id="CHEBI:60240"/>
    </cofactor>
</comment>
<dbReference type="Gene3D" id="3.30.420.10">
    <property type="entry name" value="Ribonuclease H-like superfamily/Ribonuclease H"/>
    <property type="match status" value="1"/>
</dbReference>
<sequence>MTIIQDLSPIPNPKPIVIRQVWAQNLLSEFNLIAALISQYSYVSMDTEFPGCVFRPLLDPSRPHYARKLPPSDQYQVIKSNVDALSLIQVGLTLADACGNLPDLGGDSHFIWEFNFRFDLAHDLYAPDSIKMLRKQGIDFERNGSEGIDSAMFAQLMVSSRLVCNCHVTWITFHSAYDFAYLVKILTQRPLPALLNEFLWTLKGLFGNRVFDMRHMMQFCDGLYGGLELVAKTLGVDRAVGKCHQAGSDSLLTLQAFKKMKKVYFAEYGAAVKHAGVLYGLECSEFGLVFPFYA</sequence>
<evidence type="ECO:0000256" key="16">
    <source>
        <dbReference type="ARBA" id="ARBA00023242"/>
    </source>
</evidence>